<protein>
    <submittedName>
        <fullName evidence="3">Uncharacterized protein</fullName>
    </submittedName>
</protein>
<feature type="transmembrane region" description="Helical" evidence="2">
    <location>
        <begin position="36"/>
        <end position="58"/>
    </location>
</feature>
<evidence type="ECO:0000313" key="3">
    <source>
        <dbReference type="EMBL" id="MFD1325786.1"/>
    </source>
</evidence>
<reference evidence="4" key="1">
    <citation type="journal article" date="2019" name="Int. J. Syst. Evol. Microbiol.">
        <title>The Global Catalogue of Microorganisms (GCM) 10K type strain sequencing project: providing services to taxonomists for standard genome sequencing and annotation.</title>
        <authorList>
            <consortium name="The Broad Institute Genomics Platform"/>
            <consortium name="The Broad Institute Genome Sequencing Center for Infectious Disease"/>
            <person name="Wu L."/>
            <person name="Ma J."/>
        </authorList>
    </citation>
    <scope>NUCLEOTIDE SEQUENCE [LARGE SCALE GENOMIC DNA]</scope>
    <source>
        <strain evidence="4">JCM 31037</strain>
    </source>
</reference>
<feature type="non-terminal residue" evidence="3">
    <location>
        <position position="1"/>
    </location>
</feature>
<evidence type="ECO:0000313" key="4">
    <source>
        <dbReference type="Proteomes" id="UP001597260"/>
    </source>
</evidence>
<dbReference type="EMBL" id="JBHTMP010000094">
    <property type="protein sequence ID" value="MFD1325786.1"/>
    <property type="molecule type" value="Genomic_DNA"/>
</dbReference>
<feature type="region of interest" description="Disordered" evidence="1">
    <location>
        <begin position="1"/>
        <end position="26"/>
    </location>
</feature>
<keyword evidence="4" id="KW-1185">Reference proteome</keyword>
<comment type="caution">
    <text evidence="3">The sequence shown here is derived from an EMBL/GenBank/DDBJ whole genome shotgun (WGS) entry which is preliminary data.</text>
</comment>
<organism evidence="3 4">
    <name type="scientific">Micromonospora sonneratiae</name>
    <dbReference type="NCBI Taxonomy" id="1184706"/>
    <lineage>
        <taxon>Bacteria</taxon>
        <taxon>Bacillati</taxon>
        <taxon>Actinomycetota</taxon>
        <taxon>Actinomycetes</taxon>
        <taxon>Micromonosporales</taxon>
        <taxon>Micromonosporaceae</taxon>
        <taxon>Micromonospora</taxon>
    </lineage>
</organism>
<feature type="compositionally biased region" description="Low complexity" evidence="1">
    <location>
        <begin position="1"/>
        <end position="10"/>
    </location>
</feature>
<evidence type="ECO:0000256" key="1">
    <source>
        <dbReference type="SAM" id="MobiDB-lite"/>
    </source>
</evidence>
<sequence>RRQPVAAPARYGPPQPPPPPQWTAPPRYARRRRRRWPWVMMLFTLLTIACCCGLPYYYGKPMWDQYPAKATLPAELAGLKLRDDATSQQTAQQLKREMRTAHMIAEDTFAAVYGNSRGRRITVFGATGFRFSPDQDLDAEVQRLTSKYGLTKVQSYDTGVRGEYQQCGTGRMDGVTIVLCSWADHGSIGTVIFTQLSITDSVDRLPELRASIVTRD</sequence>
<accession>A0ABW3YMI3</accession>
<name>A0ABW3YMI3_9ACTN</name>
<dbReference type="Proteomes" id="UP001597260">
    <property type="component" value="Unassembled WGS sequence"/>
</dbReference>
<proteinExistence type="predicted"/>
<keyword evidence="2" id="KW-1133">Transmembrane helix</keyword>
<feature type="compositionally biased region" description="Pro residues" evidence="1">
    <location>
        <begin position="11"/>
        <end position="23"/>
    </location>
</feature>
<keyword evidence="2" id="KW-0472">Membrane</keyword>
<evidence type="ECO:0000256" key="2">
    <source>
        <dbReference type="SAM" id="Phobius"/>
    </source>
</evidence>
<keyword evidence="2" id="KW-0812">Transmembrane</keyword>
<gene>
    <name evidence="3" type="ORF">ACFQ4H_32370</name>
</gene>